<feature type="chain" id="PRO_5041642647" evidence="3">
    <location>
        <begin position="25"/>
        <end position="425"/>
    </location>
</feature>
<dbReference type="Gene3D" id="2.40.50.100">
    <property type="match status" value="2"/>
</dbReference>
<dbReference type="PANTHER" id="PTHR30469">
    <property type="entry name" value="MULTIDRUG RESISTANCE PROTEIN MDTA"/>
    <property type="match status" value="1"/>
</dbReference>
<comment type="similarity">
    <text evidence="1">Belongs to the membrane fusion protein (MFP) (TC 8.A.1) family.</text>
</comment>
<dbReference type="FunFam" id="2.40.420.20:FF:000007">
    <property type="entry name" value="HAE1 family efflux pump MFP component"/>
    <property type="match status" value="1"/>
</dbReference>
<evidence type="ECO:0000313" key="4">
    <source>
        <dbReference type="EMBL" id="WOB44369.1"/>
    </source>
</evidence>
<accession>A0AA96Y690</accession>
<feature type="coiled-coil region" evidence="2">
    <location>
        <begin position="165"/>
        <end position="213"/>
    </location>
</feature>
<dbReference type="AlphaFoldDB" id="A0AA96Y690"/>
<dbReference type="GO" id="GO:1990281">
    <property type="term" value="C:efflux pump complex"/>
    <property type="evidence" value="ECO:0007669"/>
    <property type="project" value="TreeGrafter"/>
</dbReference>
<evidence type="ECO:0000256" key="2">
    <source>
        <dbReference type="SAM" id="Coils"/>
    </source>
</evidence>
<name>A0AA96Y690_9CYAN</name>
<organism evidence="4">
    <name type="scientific">Thermoleptolyngbya oregonensis NK1-22</name>
    <dbReference type="NCBI Taxonomy" id="2547457"/>
    <lineage>
        <taxon>Bacteria</taxon>
        <taxon>Bacillati</taxon>
        <taxon>Cyanobacteriota</taxon>
        <taxon>Cyanophyceae</taxon>
        <taxon>Oculatellales</taxon>
        <taxon>Oculatellaceae</taxon>
        <taxon>Thermoleptolyngbya</taxon>
    </lineage>
</organism>
<evidence type="ECO:0000256" key="3">
    <source>
        <dbReference type="SAM" id="SignalP"/>
    </source>
</evidence>
<gene>
    <name evidence="4" type="ORF">HNI00_15365</name>
</gene>
<dbReference type="Gene3D" id="1.10.287.470">
    <property type="entry name" value="Helix hairpin bin"/>
    <property type="match status" value="2"/>
</dbReference>
<sequence length="425" mass="44848">MSVKVLRRGSLFSAALLLSVVAGACRGGPPGMQGGPPPMPVELQTVQSSTVLETSEFVGALEAEDRVVLRPEADGRVVEIFVRPGDVVQARTPIVQLRADRSRAEVSGAIADLEAAQSSRNTALARLRAAEAEVARTAADVTLAESDYRRIESLVSAGALSRQELDRARNTRDTAIASRRAAEENVRAAEASLRETESQIARAQADRNVAAENLQDRQVISPIAGVVGNIPVKVGDLVTPSTTLTSIIQNGTLDLNIAVPIERSRQLRVGLPVELLDEQGQPALRGRISFVAPEVSSGEQSVLAKASFTNDGSLRDGQLVRTRVVWSSQPGLLVPTAAITRIAGQTFVYVAEQAEANPNQPAPANGAPGQPPMQVARQRLVQLGSIQGNSYQVISGVQPGEQVVVSGVLNLTEGAPIMPAQAMAQ</sequence>
<evidence type="ECO:0000256" key="1">
    <source>
        <dbReference type="ARBA" id="ARBA00009477"/>
    </source>
</evidence>
<protein>
    <submittedName>
        <fullName evidence="4">Efflux RND transporter periplasmic adaptor subunit</fullName>
    </submittedName>
</protein>
<dbReference type="GO" id="GO:0015562">
    <property type="term" value="F:efflux transmembrane transporter activity"/>
    <property type="evidence" value="ECO:0007669"/>
    <property type="project" value="TreeGrafter"/>
</dbReference>
<dbReference type="Gene3D" id="2.40.420.20">
    <property type="match status" value="1"/>
</dbReference>
<proteinExistence type="inferred from homology"/>
<dbReference type="EMBL" id="CP053540">
    <property type="protein sequence ID" value="WOB44369.1"/>
    <property type="molecule type" value="Genomic_DNA"/>
</dbReference>
<dbReference type="KEGG" id="tog:HNI00_15365"/>
<keyword evidence="2" id="KW-0175">Coiled coil</keyword>
<dbReference type="NCBIfam" id="TIGR01730">
    <property type="entry name" value="RND_mfp"/>
    <property type="match status" value="1"/>
</dbReference>
<feature type="signal peptide" evidence="3">
    <location>
        <begin position="1"/>
        <end position="24"/>
    </location>
</feature>
<dbReference type="PANTHER" id="PTHR30469:SF39">
    <property type="entry name" value="SLL0180 PROTEIN"/>
    <property type="match status" value="1"/>
</dbReference>
<dbReference type="RefSeq" id="WP_316787460.1">
    <property type="nucleotide sequence ID" value="NZ_CP053540.1"/>
</dbReference>
<dbReference type="InterPro" id="IPR006143">
    <property type="entry name" value="RND_pump_MFP"/>
</dbReference>
<dbReference type="Gene3D" id="2.40.30.170">
    <property type="match status" value="1"/>
</dbReference>
<dbReference type="PROSITE" id="PS51257">
    <property type="entry name" value="PROKAR_LIPOPROTEIN"/>
    <property type="match status" value="1"/>
</dbReference>
<dbReference type="SUPFAM" id="SSF111369">
    <property type="entry name" value="HlyD-like secretion proteins"/>
    <property type="match status" value="1"/>
</dbReference>
<keyword evidence="3" id="KW-0732">Signal</keyword>
<reference evidence="4" key="1">
    <citation type="submission" date="2020-05" db="EMBL/GenBank/DDBJ databases">
        <authorList>
            <person name="Zhu T."/>
            <person name="Keshari N."/>
            <person name="Lu X."/>
        </authorList>
    </citation>
    <scope>NUCLEOTIDE SEQUENCE</scope>
    <source>
        <strain evidence="4">NK1-22</strain>
    </source>
</reference>